<comment type="caution">
    <text evidence="1">The sequence shown here is derived from an EMBL/GenBank/DDBJ whole genome shotgun (WGS) entry which is preliminary data.</text>
</comment>
<dbReference type="RefSeq" id="WP_167194899.1">
    <property type="nucleotide sequence ID" value="NZ_JAAORB010000009.1"/>
</dbReference>
<accession>A0A967BA53</accession>
<organism evidence="1 2">
    <name type="scientific">Roseovarius gahaiensis</name>
    <dbReference type="NCBI Taxonomy" id="2716691"/>
    <lineage>
        <taxon>Bacteria</taxon>
        <taxon>Pseudomonadati</taxon>
        <taxon>Pseudomonadota</taxon>
        <taxon>Alphaproteobacteria</taxon>
        <taxon>Rhodobacterales</taxon>
        <taxon>Roseobacteraceae</taxon>
        <taxon>Roseovarius</taxon>
    </lineage>
</organism>
<dbReference type="Proteomes" id="UP000639775">
    <property type="component" value="Unassembled WGS sequence"/>
</dbReference>
<reference evidence="1" key="1">
    <citation type="submission" date="2020-03" db="EMBL/GenBank/DDBJ databases">
        <title>Roseovarius gahaiensis sp. nov., isolated from Gahai Saline Lake, China.</title>
        <authorList>
            <person name="Sun X."/>
        </authorList>
    </citation>
    <scope>NUCLEOTIDE SEQUENCE</scope>
    <source>
        <strain evidence="1">GH877</strain>
    </source>
</reference>
<evidence type="ECO:0000313" key="1">
    <source>
        <dbReference type="EMBL" id="NHQ74190.1"/>
    </source>
</evidence>
<evidence type="ECO:0000313" key="2">
    <source>
        <dbReference type="Proteomes" id="UP000639775"/>
    </source>
</evidence>
<dbReference type="EMBL" id="JAAORB010000009">
    <property type="protein sequence ID" value="NHQ74190.1"/>
    <property type="molecule type" value="Genomic_DNA"/>
</dbReference>
<dbReference type="AlphaFoldDB" id="A0A967BA53"/>
<sequence>MNGMDLHANIDALKGYGFVGPDNGEESDMVLWASPLGGMSYQPSWLSHIDVEFFDDRPTCKAWKLTNSQIYGLVDFFNGAELPTKGYECDWEPKIGRI</sequence>
<name>A0A967BA53_9RHOB</name>
<protein>
    <submittedName>
        <fullName evidence="1">Uncharacterized protein</fullName>
    </submittedName>
</protein>
<proteinExistence type="predicted"/>
<keyword evidence="2" id="KW-1185">Reference proteome</keyword>
<gene>
    <name evidence="1" type="ORF">HAT86_06890</name>
</gene>